<proteinExistence type="predicted"/>
<feature type="compositionally biased region" description="Gly residues" evidence="2">
    <location>
        <begin position="490"/>
        <end position="501"/>
    </location>
</feature>
<reference evidence="4" key="1">
    <citation type="journal article" date="2023" name="Commun. Biol.">
        <title>Genome analysis of Parmales, the sister group of diatoms, reveals the evolutionary specialization of diatoms from phago-mixotrophs to photoautotrophs.</title>
        <authorList>
            <person name="Ban H."/>
            <person name="Sato S."/>
            <person name="Yoshikawa S."/>
            <person name="Yamada K."/>
            <person name="Nakamura Y."/>
            <person name="Ichinomiya M."/>
            <person name="Sato N."/>
            <person name="Blanc-Mathieu R."/>
            <person name="Endo H."/>
            <person name="Kuwata A."/>
            <person name="Ogata H."/>
        </authorList>
    </citation>
    <scope>NUCLEOTIDE SEQUENCE [LARGE SCALE GENOMIC DNA]</scope>
</reference>
<evidence type="ECO:0000313" key="3">
    <source>
        <dbReference type="EMBL" id="GMI36000.1"/>
    </source>
</evidence>
<feature type="region of interest" description="Disordered" evidence="2">
    <location>
        <begin position="105"/>
        <end position="124"/>
    </location>
</feature>
<dbReference type="EMBL" id="BRYA01000062">
    <property type="protein sequence ID" value="GMI36000.1"/>
    <property type="molecule type" value="Genomic_DNA"/>
</dbReference>
<name>A0A9W7G8H5_9STRA</name>
<evidence type="ECO:0000256" key="2">
    <source>
        <dbReference type="SAM" id="MobiDB-lite"/>
    </source>
</evidence>
<evidence type="ECO:0000313" key="4">
    <source>
        <dbReference type="Proteomes" id="UP001165065"/>
    </source>
</evidence>
<accession>A0A9W7G8H5</accession>
<keyword evidence="1" id="KW-0175">Coiled coil</keyword>
<feature type="region of interest" description="Disordered" evidence="2">
    <location>
        <begin position="440"/>
        <end position="619"/>
    </location>
</feature>
<comment type="caution">
    <text evidence="3">The sequence shown here is derived from an EMBL/GenBank/DDBJ whole genome shotgun (WGS) entry which is preliminary data.</text>
</comment>
<dbReference type="AlphaFoldDB" id="A0A9W7G8H5"/>
<gene>
    <name evidence="3" type="ORF">TrCOL_g4415</name>
</gene>
<keyword evidence="4" id="KW-1185">Reference proteome</keyword>
<dbReference type="Proteomes" id="UP001165065">
    <property type="component" value="Unassembled WGS sequence"/>
</dbReference>
<organism evidence="3 4">
    <name type="scientific">Triparma columacea</name>
    <dbReference type="NCBI Taxonomy" id="722753"/>
    <lineage>
        <taxon>Eukaryota</taxon>
        <taxon>Sar</taxon>
        <taxon>Stramenopiles</taxon>
        <taxon>Ochrophyta</taxon>
        <taxon>Bolidophyceae</taxon>
        <taxon>Parmales</taxon>
        <taxon>Triparmaceae</taxon>
        <taxon>Triparma</taxon>
    </lineage>
</organism>
<sequence>MATTAIAPSNGAAPKSTTFHYKPLKEPVKGLARGKSSRGIGVPYLSTLNDEEITKDLQAIDKFSLMAQNYSSQLHSHLNNINGNAPQSYDPSEVVLQQEQSYRKYKQKSEKLQPAKPALAPEEERKVIAQKKKLANAEATRELLETQYMSLRAHYVSASQRLATSRLGTDAVTKALHGLVERRATSMAFRRVRLAIAREVLGVLRARNKAGTEKPAKGKKPSKAAAAAAADDAMDVDGNGNLSECWDKVEKGLLEAELACSDESLEVSCLSAHGVGGNGGSKAKGGKGDGKRGNKSLKAQVALSQGGQRNSVITWENSPLPSTPHGLPLLLSVLGATPDKTAAASYGGIFGSSDKELTWLEVGMPRSMNVREDESESLVFIKEECSKMRQRTVDLRRETMELQRKTVLQRREGEKINANITMYRTETEAVLGRHHLVLETPEAKEASKTLRDREEMMERKQREAEEQRAAEEDTESQNEDDGSDEDGSAGANGGGEAGGVDSGEDAKNSNIGGLGNLITGAEGVLGDAATSNGGEAEGSSEEGAAADGDTQGVRMDAEGGADEGEIEGGALGEAAESDASVTEAATGKGKGRGRGRGRGRGKKRGPAPGGAAAKRARRR</sequence>
<evidence type="ECO:0000256" key="1">
    <source>
        <dbReference type="SAM" id="Coils"/>
    </source>
</evidence>
<feature type="compositionally biased region" description="Basic and acidic residues" evidence="2">
    <location>
        <begin position="441"/>
        <end position="471"/>
    </location>
</feature>
<feature type="compositionally biased region" description="Basic residues" evidence="2">
    <location>
        <begin position="589"/>
        <end position="605"/>
    </location>
</feature>
<feature type="compositionally biased region" description="Acidic residues" evidence="2">
    <location>
        <begin position="472"/>
        <end position="487"/>
    </location>
</feature>
<dbReference type="OrthoDB" id="44133at2759"/>
<feature type="coiled-coil region" evidence="1">
    <location>
        <begin position="127"/>
        <end position="154"/>
    </location>
</feature>
<protein>
    <submittedName>
        <fullName evidence="3">Uncharacterized protein</fullName>
    </submittedName>
</protein>